<dbReference type="SUPFAM" id="SSF48403">
    <property type="entry name" value="Ankyrin repeat"/>
    <property type="match status" value="1"/>
</dbReference>
<dbReference type="AlphaFoldDB" id="A0A1R2BIR8"/>
<dbReference type="PANTHER" id="PTHR24183:SF1">
    <property type="entry name" value="FIBRONECTIN TYPE 3 AND ANKYRIN REPEAT DOMAINS PROTEIN 1"/>
    <property type="match status" value="1"/>
</dbReference>
<dbReference type="Gene3D" id="1.25.40.20">
    <property type="entry name" value="Ankyrin repeat-containing domain"/>
    <property type="match status" value="1"/>
</dbReference>
<proteinExistence type="predicted"/>
<feature type="repeat" description="ANK" evidence="1">
    <location>
        <begin position="74"/>
        <end position="106"/>
    </location>
</feature>
<dbReference type="Pfam" id="PF12796">
    <property type="entry name" value="Ank_2"/>
    <property type="match status" value="1"/>
</dbReference>
<dbReference type="OrthoDB" id="410095at2759"/>
<dbReference type="PANTHER" id="PTHR24183">
    <property type="entry name" value="FIBRONECTIN TYPE 3 AND ANKYRIN REPEAT DOMAINS PROTEIN 1"/>
    <property type="match status" value="1"/>
</dbReference>
<evidence type="ECO:0000313" key="3">
    <source>
        <dbReference type="EMBL" id="OMJ76666.1"/>
    </source>
</evidence>
<dbReference type="SMART" id="SM00248">
    <property type="entry name" value="ANK"/>
    <property type="match status" value="4"/>
</dbReference>
<feature type="repeat" description="ANK" evidence="1">
    <location>
        <begin position="41"/>
        <end position="73"/>
    </location>
</feature>
<dbReference type="InterPro" id="IPR036770">
    <property type="entry name" value="Ankyrin_rpt-contain_sf"/>
</dbReference>
<keyword evidence="4" id="KW-1185">Reference proteome</keyword>
<dbReference type="InterPro" id="IPR002110">
    <property type="entry name" value="Ankyrin_rpt"/>
</dbReference>
<evidence type="ECO:0000256" key="2">
    <source>
        <dbReference type="SAM" id="MobiDB-lite"/>
    </source>
</evidence>
<sequence length="457" mass="51891">MSRLGYVTGGYTPLMMAAEEGNLARLKQFIPKSQINQKNDSGYSALALAVKSGKGEIVQELLRHNADLNSRNNAGQSILFMACWYNHEDIASNLIKAGCEIDAYDQRGWTSLMIAVYHNHAKIVRLLIDNGADPRHKDSFGKDCISRCKSDEIRNILAPKAEKSKSPKRPTKSRETTPTRKQIHPSTVYKSSIGEEKSDEKIFKFKDELERHIKASTTTLACHAAEDCMTKLRRSLTTEMTKAYDRLYETALADLNHHMQELYNAMAQKLLDELETSSKTNGLNIPGDYKLQSLQLPVHAKRGPPKLPPQTFGRVYDQLIKSPLRTVPGRENNMTAEELEAELYVFIDREIECLSHKLDIISTTQIKDEVSARVQQLSQFIMQEMEHNISSMVSRLYLELQAVVEDRMQEILAANLQPMSRPPSAPSLPRLNLDILREQNDNSEYIQNIANNYRKIN</sequence>
<dbReference type="Proteomes" id="UP000187209">
    <property type="component" value="Unassembled WGS sequence"/>
</dbReference>
<evidence type="ECO:0000256" key="1">
    <source>
        <dbReference type="PROSITE-ProRule" id="PRU00023"/>
    </source>
</evidence>
<reference evidence="3 4" key="1">
    <citation type="submission" date="2016-11" db="EMBL/GenBank/DDBJ databases">
        <title>The macronuclear genome of Stentor coeruleus: a giant cell with tiny introns.</title>
        <authorList>
            <person name="Slabodnick M."/>
            <person name="Ruby J.G."/>
            <person name="Reiff S.B."/>
            <person name="Swart E.C."/>
            <person name="Gosai S."/>
            <person name="Prabakaran S."/>
            <person name="Witkowska E."/>
            <person name="Larue G.E."/>
            <person name="Fisher S."/>
            <person name="Freeman R.M."/>
            <person name="Gunawardena J."/>
            <person name="Chu W."/>
            <person name="Stover N.A."/>
            <person name="Gregory B.D."/>
            <person name="Nowacki M."/>
            <person name="Derisi J."/>
            <person name="Roy S.W."/>
            <person name="Marshall W.F."/>
            <person name="Sood P."/>
        </authorList>
    </citation>
    <scope>NUCLEOTIDE SEQUENCE [LARGE SCALE GENOMIC DNA]</scope>
    <source>
        <strain evidence="3">WM001</strain>
    </source>
</reference>
<accession>A0A1R2BIR8</accession>
<protein>
    <submittedName>
        <fullName evidence="3">Uncharacterized protein</fullName>
    </submittedName>
</protein>
<dbReference type="PROSITE" id="PS50088">
    <property type="entry name" value="ANK_REPEAT"/>
    <property type="match status" value="3"/>
</dbReference>
<dbReference type="GO" id="GO:0005634">
    <property type="term" value="C:nucleus"/>
    <property type="evidence" value="ECO:0007669"/>
    <property type="project" value="TreeGrafter"/>
</dbReference>
<feature type="region of interest" description="Disordered" evidence="2">
    <location>
        <begin position="156"/>
        <end position="185"/>
    </location>
</feature>
<comment type="caution">
    <text evidence="3">The sequence shown here is derived from an EMBL/GenBank/DDBJ whole genome shotgun (WGS) entry which is preliminary data.</text>
</comment>
<dbReference type="PROSITE" id="PS50297">
    <property type="entry name" value="ANK_REP_REGION"/>
    <property type="match status" value="2"/>
</dbReference>
<feature type="compositionally biased region" description="Basic and acidic residues" evidence="2">
    <location>
        <begin position="156"/>
        <end position="165"/>
    </location>
</feature>
<dbReference type="PRINTS" id="PR01415">
    <property type="entry name" value="ANKYRIN"/>
</dbReference>
<keyword evidence="1" id="KW-0040">ANK repeat</keyword>
<gene>
    <name evidence="3" type="ORF">SteCoe_23917</name>
</gene>
<dbReference type="EMBL" id="MPUH01000618">
    <property type="protein sequence ID" value="OMJ76666.1"/>
    <property type="molecule type" value="Genomic_DNA"/>
</dbReference>
<feature type="repeat" description="ANK" evidence="1">
    <location>
        <begin position="107"/>
        <end position="139"/>
    </location>
</feature>
<name>A0A1R2BIR8_9CILI</name>
<organism evidence="3 4">
    <name type="scientific">Stentor coeruleus</name>
    <dbReference type="NCBI Taxonomy" id="5963"/>
    <lineage>
        <taxon>Eukaryota</taxon>
        <taxon>Sar</taxon>
        <taxon>Alveolata</taxon>
        <taxon>Ciliophora</taxon>
        <taxon>Postciliodesmatophora</taxon>
        <taxon>Heterotrichea</taxon>
        <taxon>Heterotrichida</taxon>
        <taxon>Stentoridae</taxon>
        <taxon>Stentor</taxon>
    </lineage>
</organism>
<evidence type="ECO:0000313" key="4">
    <source>
        <dbReference type="Proteomes" id="UP000187209"/>
    </source>
</evidence>